<accession>A0A9X0A0K8</accession>
<dbReference type="EMBL" id="MU825408">
    <property type="protein sequence ID" value="KAJ7391157.1"/>
    <property type="molecule type" value="Genomic_DNA"/>
</dbReference>
<evidence type="ECO:0000313" key="2">
    <source>
        <dbReference type="EMBL" id="KAJ7391157.1"/>
    </source>
</evidence>
<protein>
    <submittedName>
        <fullName evidence="2">Uncharacterized protein</fullName>
    </submittedName>
</protein>
<feature type="region of interest" description="Disordered" evidence="1">
    <location>
        <begin position="179"/>
        <end position="201"/>
    </location>
</feature>
<comment type="caution">
    <text evidence="2">The sequence shown here is derived from an EMBL/GenBank/DDBJ whole genome shotgun (WGS) entry which is preliminary data.</text>
</comment>
<reference evidence="2" key="1">
    <citation type="submission" date="2023-01" db="EMBL/GenBank/DDBJ databases">
        <title>Genome assembly of the deep-sea coral Lophelia pertusa.</title>
        <authorList>
            <person name="Herrera S."/>
            <person name="Cordes E."/>
        </authorList>
    </citation>
    <scope>NUCLEOTIDE SEQUENCE</scope>
    <source>
        <strain evidence="2">USNM1676648</strain>
        <tissue evidence="2">Polyp</tissue>
    </source>
</reference>
<evidence type="ECO:0000313" key="3">
    <source>
        <dbReference type="Proteomes" id="UP001163046"/>
    </source>
</evidence>
<gene>
    <name evidence="2" type="ORF">OS493_020187</name>
</gene>
<organism evidence="2 3">
    <name type="scientific">Desmophyllum pertusum</name>
    <dbReference type="NCBI Taxonomy" id="174260"/>
    <lineage>
        <taxon>Eukaryota</taxon>
        <taxon>Metazoa</taxon>
        <taxon>Cnidaria</taxon>
        <taxon>Anthozoa</taxon>
        <taxon>Hexacorallia</taxon>
        <taxon>Scleractinia</taxon>
        <taxon>Caryophylliina</taxon>
        <taxon>Caryophylliidae</taxon>
        <taxon>Desmophyllum</taxon>
    </lineage>
</organism>
<dbReference type="AlphaFoldDB" id="A0A9X0A0K8"/>
<keyword evidence="3" id="KW-1185">Reference proteome</keyword>
<dbReference type="Proteomes" id="UP001163046">
    <property type="component" value="Unassembled WGS sequence"/>
</dbReference>
<feature type="region of interest" description="Disordered" evidence="1">
    <location>
        <begin position="90"/>
        <end position="117"/>
    </location>
</feature>
<evidence type="ECO:0000256" key="1">
    <source>
        <dbReference type="SAM" id="MobiDB-lite"/>
    </source>
</evidence>
<sequence length="201" mass="21829">MADEDEMEVDNERFLLNGDETKSAEVQIPKLFAAENGNVKQGTVTTTSPVPIKNIGIVTVVRRHSGKYSSTPNCFTIYGEVNDLMKANDNETEKDGKQNENGLPINKTETLGKPVDHSISLPPTVHTTTSSEIKNINNKLTFLDHAYALPPPKGRAPSSPKPVKSPVAKVTKVVKAAKQELPKKTATTDGKRQLLQKEAAA</sequence>
<name>A0A9X0A0K8_9CNID</name>
<proteinExistence type="predicted"/>
<feature type="region of interest" description="Disordered" evidence="1">
    <location>
        <begin position="1"/>
        <end position="20"/>
    </location>
</feature>